<dbReference type="EMBL" id="JACLCP010000007">
    <property type="protein sequence ID" value="MBC2846811.1"/>
    <property type="molecule type" value="Genomic_DNA"/>
</dbReference>
<keyword evidence="5" id="KW-1185">Reference proteome</keyword>
<accession>A0A842IV06</accession>
<name>A0A842IV06_9FLAO</name>
<feature type="domain" description="Outer membrane protein beta-barrel" evidence="3">
    <location>
        <begin position="4"/>
        <end position="168"/>
    </location>
</feature>
<dbReference type="InterPro" id="IPR027385">
    <property type="entry name" value="Beta-barrel_OMP"/>
</dbReference>
<organism evidence="4 5">
    <name type="scientific">Winogradskyella flava</name>
    <dbReference type="NCBI Taxonomy" id="1884876"/>
    <lineage>
        <taxon>Bacteria</taxon>
        <taxon>Pseudomonadati</taxon>
        <taxon>Bacteroidota</taxon>
        <taxon>Flavobacteriia</taxon>
        <taxon>Flavobacteriales</taxon>
        <taxon>Flavobacteriaceae</taxon>
        <taxon>Winogradskyella</taxon>
    </lineage>
</organism>
<protein>
    <submittedName>
        <fullName evidence="4">Porin family protein</fullName>
    </submittedName>
</protein>
<proteinExistence type="predicted"/>
<keyword evidence="1 2" id="KW-0732">Signal</keyword>
<dbReference type="RefSeq" id="WP_185790518.1">
    <property type="nucleotide sequence ID" value="NZ_JACLCP010000007.1"/>
</dbReference>
<evidence type="ECO:0000259" key="3">
    <source>
        <dbReference type="Pfam" id="PF13505"/>
    </source>
</evidence>
<dbReference type="Pfam" id="PF13505">
    <property type="entry name" value="OMP_b-brl"/>
    <property type="match status" value="1"/>
</dbReference>
<dbReference type="InterPro" id="IPR011250">
    <property type="entry name" value="OMP/PagP_B-barrel"/>
</dbReference>
<dbReference type="Proteomes" id="UP000533900">
    <property type="component" value="Unassembled WGS sequence"/>
</dbReference>
<dbReference type="SUPFAM" id="SSF56925">
    <property type="entry name" value="OMPA-like"/>
    <property type="match status" value="1"/>
</dbReference>
<sequence length="168" mass="18015">MKKLFLAAFAVFAFASVGAQDFGVFANYVSNSFDGDDNASGFNIGVLAEFSISDQFSVQPEVAYTSSSDNDFSYNLINVNAMARYNVSEEFAILAGPQIGFASGDIPDALDDAFGDDFSSLNLQLAFGLAYNITEEIFAQARYGLQLNEHVDGIGAVNTLSVGVGYRF</sequence>
<gene>
    <name evidence="4" type="ORF">H7F21_17015</name>
</gene>
<reference evidence="4" key="1">
    <citation type="submission" date="2020-08" db="EMBL/GenBank/DDBJ databases">
        <title>Winogradskyella ouciana sp. nov., isolated from the hadal seawater of the Mariana Trench.</title>
        <authorList>
            <person name="He X."/>
        </authorList>
    </citation>
    <scope>NUCLEOTIDE SEQUENCE [LARGE SCALE GENOMIC DNA]</scope>
    <source>
        <strain evidence="4">KCTC 52348</strain>
    </source>
</reference>
<comment type="caution">
    <text evidence="4">The sequence shown here is derived from an EMBL/GenBank/DDBJ whole genome shotgun (WGS) entry which is preliminary data.</text>
</comment>
<evidence type="ECO:0000256" key="2">
    <source>
        <dbReference type="SAM" id="SignalP"/>
    </source>
</evidence>
<dbReference type="AlphaFoldDB" id="A0A842IV06"/>
<evidence type="ECO:0000256" key="1">
    <source>
        <dbReference type="ARBA" id="ARBA00022729"/>
    </source>
</evidence>
<dbReference type="Gene3D" id="2.40.160.20">
    <property type="match status" value="1"/>
</dbReference>
<evidence type="ECO:0000313" key="4">
    <source>
        <dbReference type="EMBL" id="MBC2846811.1"/>
    </source>
</evidence>
<feature type="chain" id="PRO_5032352364" evidence="2">
    <location>
        <begin position="20"/>
        <end position="168"/>
    </location>
</feature>
<feature type="signal peptide" evidence="2">
    <location>
        <begin position="1"/>
        <end position="19"/>
    </location>
</feature>
<evidence type="ECO:0000313" key="5">
    <source>
        <dbReference type="Proteomes" id="UP000533900"/>
    </source>
</evidence>